<dbReference type="Pfam" id="PF02798">
    <property type="entry name" value="GST_N"/>
    <property type="match status" value="1"/>
</dbReference>
<keyword evidence="2 7" id="KW-0808">Transferase</keyword>
<dbReference type="InterPro" id="IPR040079">
    <property type="entry name" value="Glutathione_S-Trfase"/>
</dbReference>
<dbReference type="GO" id="GO:0005737">
    <property type="term" value="C:cytoplasm"/>
    <property type="evidence" value="ECO:0007669"/>
    <property type="project" value="TreeGrafter"/>
</dbReference>
<dbReference type="InParanoid" id="A0A0H2RRS3"/>
<dbReference type="EMBL" id="KQ085942">
    <property type="protein sequence ID" value="KLO14539.1"/>
    <property type="molecule type" value="Genomic_DNA"/>
</dbReference>
<evidence type="ECO:0000259" key="5">
    <source>
        <dbReference type="PROSITE" id="PS50404"/>
    </source>
</evidence>
<dbReference type="PANTHER" id="PTHR43900:SF3">
    <property type="entry name" value="GLUTATHIONE S-TRANSFERASE RHO"/>
    <property type="match status" value="1"/>
</dbReference>
<dbReference type="InterPro" id="IPR004046">
    <property type="entry name" value="GST_C"/>
</dbReference>
<evidence type="ECO:0000259" key="6">
    <source>
        <dbReference type="PROSITE" id="PS50405"/>
    </source>
</evidence>
<accession>A0A0H2RRS3</accession>
<dbReference type="InterPro" id="IPR004045">
    <property type="entry name" value="Glutathione_S-Trfase_N"/>
</dbReference>
<evidence type="ECO:0000256" key="1">
    <source>
        <dbReference type="ARBA" id="ARBA00012452"/>
    </source>
</evidence>
<dbReference type="InterPro" id="IPR036249">
    <property type="entry name" value="Thioredoxin-like_sf"/>
</dbReference>
<dbReference type="Gene3D" id="3.40.30.10">
    <property type="entry name" value="Glutaredoxin"/>
    <property type="match status" value="1"/>
</dbReference>
<dbReference type="Proteomes" id="UP000053477">
    <property type="component" value="Unassembled WGS sequence"/>
</dbReference>
<feature type="domain" description="GST C-terminal" evidence="6">
    <location>
        <begin position="87"/>
        <end position="226"/>
    </location>
</feature>
<dbReference type="AlphaFoldDB" id="A0A0H2RRS3"/>
<dbReference type="PROSITE" id="PS50405">
    <property type="entry name" value="GST_CTER"/>
    <property type="match status" value="1"/>
</dbReference>
<dbReference type="Pfam" id="PF00043">
    <property type="entry name" value="GST_C"/>
    <property type="match status" value="1"/>
</dbReference>
<name>A0A0H2RRS3_9AGAM</name>
<dbReference type="GO" id="GO:0004364">
    <property type="term" value="F:glutathione transferase activity"/>
    <property type="evidence" value="ECO:0007669"/>
    <property type="project" value="UniProtKB-EC"/>
</dbReference>
<dbReference type="InterPro" id="IPR036282">
    <property type="entry name" value="Glutathione-S-Trfase_C_sf"/>
</dbReference>
<evidence type="ECO:0000256" key="4">
    <source>
        <dbReference type="RuleBase" id="RU003494"/>
    </source>
</evidence>
<gene>
    <name evidence="7" type="ORF">SCHPADRAFT_996530</name>
</gene>
<keyword evidence="8" id="KW-1185">Reference proteome</keyword>
<comment type="similarity">
    <text evidence="4">Belongs to the GST superfamily.</text>
</comment>
<proteinExistence type="inferred from homology"/>
<dbReference type="STRING" id="27342.A0A0H2RRS3"/>
<reference evidence="7 8" key="1">
    <citation type="submission" date="2015-04" db="EMBL/GenBank/DDBJ databases">
        <title>Complete genome sequence of Schizopora paradoxa KUC8140, a cosmopolitan wood degrader in East Asia.</title>
        <authorList>
            <consortium name="DOE Joint Genome Institute"/>
            <person name="Min B."/>
            <person name="Park H."/>
            <person name="Jang Y."/>
            <person name="Kim J.-J."/>
            <person name="Kim K.H."/>
            <person name="Pangilinan J."/>
            <person name="Lipzen A."/>
            <person name="Riley R."/>
            <person name="Grigoriev I.V."/>
            <person name="Spatafora J.W."/>
            <person name="Choi I.-G."/>
        </authorList>
    </citation>
    <scope>NUCLEOTIDE SEQUENCE [LARGE SCALE GENOMIC DNA]</scope>
    <source>
        <strain evidence="7 8">KUC8140</strain>
    </source>
</reference>
<dbReference type="GO" id="GO:0006749">
    <property type="term" value="P:glutathione metabolic process"/>
    <property type="evidence" value="ECO:0007669"/>
    <property type="project" value="TreeGrafter"/>
</dbReference>
<dbReference type="SUPFAM" id="SSF47616">
    <property type="entry name" value="GST C-terminal domain-like"/>
    <property type="match status" value="1"/>
</dbReference>
<feature type="domain" description="GST N-terminal" evidence="5">
    <location>
        <begin position="1"/>
        <end position="82"/>
    </location>
</feature>
<evidence type="ECO:0000313" key="7">
    <source>
        <dbReference type="EMBL" id="KLO14539.1"/>
    </source>
</evidence>
<evidence type="ECO:0000313" key="8">
    <source>
        <dbReference type="Proteomes" id="UP000053477"/>
    </source>
</evidence>
<dbReference type="GO" id="GO:0043295">
    <property type="term" value="F:glutathione binding"/>
    <property type="evidence" value="ECO:0007669"/>
    <property type="project" value="TreeGrafter"/>
</dbReference>
<evidence type="ECO:0000256" key="3">
    <source>
        <dbReference type="ARBA" id="ARBA00047960"/>
    </source>
</evidence>
<sequence>MVMKLYGTILATCFQRVLVVAKYLDLEVEVVVVDYENGEHKSPEHLKKQPFGQVPYLEDDGFVLFESRAIARYLSAKYAGGKLIPKGVRENAIFEQAACIEQADFDPYVSVLAHERVYGPLMYSSVPDEKLASAQQAKLEAKLDAYETILAKYRYLGGDDLTLADLFHLPYGAVAASPYQPGSPFMNLEDPKRPNVARWWKDITSLPAWKAVRSEFEGVVSTFKKS</sequence>
<dbReference type="InterPro" id="IPR010987">
    <property type="entry name" value="Glutathione-S-Trfase_C-like"/>
</dbReference>
<dbReference type="SUPFAM" id="SSF52833">
    <property type="entry name" value="Thioredoxin-like"/>
    <property type="match status" value="1"/>
</dbReference>
<comment type="catalytic activity">
    <reaction evidence="3">
        <text>RX + glutathione = an S-substituted glutathione + a halide anion + H(+)</text>
        <dbReference type="Rhea" id="RHEA:16437"/>
        <dbReference type="ChEBI" id="CHEBI:15378"/>
        <dbReference type="ChEBI" id="CHEBI:16042"/>
        <dbReference type="ChEBI" id="CHEBI:17792"/>
        <dbReference type="ChEBI" id="CHEBI:57925"/>
        <dbReference type="ChEBI" id="CHEBI:90779"/>
        <dbReference type="EC" id="2.5.1.18"/>
    </reaction>
</comment>
<dbReference type="EC" id="2.5.1.18" evidence="1"/>
<protein>
    <recommendedName>
        <fullName evidence="1">glutathione transferase</fullName>
        <ecNumber evidence="1">2.5.1.18</ecNumber>
    </recommendedName>
</protein>
<dbReference type="PANTHER" id="PTHR43900">
    <property type="entry name" value="GLUTATHIONE S-TRANSFERASE RHO"/>
    <property type="match status" value="1"/>
</dbReference>
<dbReference type="SFLD" id="SFLDG00358">
    <property type="entry name" value="Main_(cytGST)"/>
    <property type="match status" value="1"/>
</dbReference>
<organism evidence="7 8">
    <name type="scientific">Schizopora paradoxa</name>
    <dbReference type="NCBI Taxonomy" id="27342"/>
    <lineage>
        <taxon>Eukaryota</taxon>
        <taxon>Fungi</taxon>
        <taxon>Dikarya</taxon>
        <taxon>Basidiomycota</taxon>
        <taxon>Agaricomycotina</taxon>
        <taxon>Agaricomycetes</taxon>
        <taxon>Hymenochaetales</taxon>
        <taxon>Schizoporaceae</taxon>
        <taxon>Schizopora</taxon>
    </lineage>
</organism>
<dbReference type="FunFam" id="3.40.30.10:FF:000016">
    <property type="entry name" value="Glutathione S-transferase F2"/>
    <property type="match status" value="1"/>
</dbReference>
<dbReference type="PROSITE" id="PS50404">
    <property type="entry name" value="GST_NTER"/>
    <property type="match status" value="1"/>
</dbReference>
<dbReference type="OrthoDB" id="249703at2759"/>
<evidence type="ECO:0000256" key="2">
    <source>
        <dbReference type="ARBA" id="ARBA00022679"/>
    </source>
</evidence>
<dbReference type="SFLD" id="SFLDS00019">
    <property type="entry name" value="Glutathione_Transferase_(cytos"/>
    <property type="match status" value="1"/>
</dbReference>
<dbReference type="Gene3D" id="1.20.1050.10">
    <property type="match status" value="1"/>
</dbReference>